<reference evidence="2 3" key="1">
    <citation type="submission" date="2020-08" db="EMBL/GenBank/DDBJ databases">
        <title>Genomic Encyclopedia of Type Strains, Phase IV (KMG-IV): sequencing the most valuable type-strain genomes for metagenomic binning, comparative biology and taxonomic classification.</title>
        <authorList>
            <person name="Goeker M."/>
        </authorList>
    </citation>
    <scope>NUCLEOTIDE SEQUENCE [LARGE SCALE GENOMIC DNA]</scope>
    <source>
        <strain evidence="2 3">DSM 103737</strain>
    </source>
</reference>
<evidence type="ECO:0000256" key="1">
    <source>
        <dbReference type="SAM" id="MobiDB-lite"/>
    </source>
</evidence>
<accession>A0A840BRW1</accession>
<proteinExistence type="predicted"/>
<dbReference type="AlphaFoldDB" id="A0A840BRW1"/>
<evidence type="ECO:0000313" key="2">
    <source>
        <dbReference type="EMBL" id="MBB4015750.1"/>
    </source>
</evidence>
<sequence>MLWIGPPSTHSNAAPPDELEQKGAVKILEKTKPSAADRSAQP</sequence>
<dbReference type="Proteomes" id="UP000577362">
    <property type="component" value="Unassembled WGS sequence"/>
</dbReference>
<protein>
    <submittedName>
        <fullName evidence="2">Uncharacterized protein</fullName>
    </submittedName>
</protein>
<keyword evidence="3" id="KW-1185">Reference proteome</keyword>
<comment type="caution">
    <text evidence="2">The sequence shown here is derived from an EMBL/GenBank/DDBJ whole genome shotgun (WGS) entry which is preliminary data.</text>
</comment>
<evidence type="ECO:0000313" key="3">
    <source>
        <dbReference type="Proteomes" id="UP000577362"/>
    </source>
</evidence>
<feature type="region of interest" description="Disordered" evidence="1">
    <location>
        <begin position="1"/>
        <end position="23"/>
    </location>
</feature>
<organism evidence="2 3">
    <name type="scientific">Chelatococcus caeni</name>
    <dbReference type="NCBI Taxonomy" id="1348468"/>
    <lineage>
        <taxon>Bacteria</taxon>
        <taxon>Pseudomonadati</taxon>
        <taxon>Pseudomonadota</taxon>
        <taxon>Alphaproteobacteria</taxon>
        <taxon>Hyphomicrobiales</taxon>
        <taxon>Chelatococcaceae</taxon>
        <taxon>Chelatococcus</taxon>
    </lineage>
</organism>
<name>A0A840BRW1_9HYPH</name>
<dbReference type="RefSeq" id="WP_256374270.1">
    <property type="nucleotide sequence ID" value="NZ_JACIEN010000001.1"/>
</dbReference>
<gene>
    <name evidence="2" type="ORF">GGR16_000756</name>
</gene>
<dbReference type="EMBL" id="JACIEN010000001">
    <property type="protein sequence ID" value="MBB4015750.1"/>
    <property type="molecule type" value="Genomic_DNA"/>
</dbReference>